<protein>
    <recommendedName>
        <fullName evidence="4">VWFA domain-containing protein</fullName>
    </recommendedName>
</protein>
<organism evidence="2 3">
    <name type="scientific">Chromatocurvus halotolerans</name>
    <dbReference type="NCBI Taxonomy" id="1132028"/>
    <lineage>
        <taxon>Bacteria</taxon>
        <taxon>Pseudomonadati</taxon>
        <taxon>Pseudomonadota</taxon>
        <taxon>Gammaproteobacteria</taxon>
        <taxon>Cellvibrionales</taxon>
        <taxon>Halieaceae</taxon>
        <taxon>Chromatocurvus</taxon>
    </lineage>
</organism>
<feature type="chain" id="PRO_5020446725" description="VWFA domain-containing protein" evidence="1">
    <location>
        <begin position="24"/>
        <end position="226"/>
    </location>
</feature>
<name>A0A4R2KQD6_9GAMM</name>
<feature type="signal peptide" evidence="1">
    <location>
        <begin position="1"/>
        <end position="23"/>
    </location>
</feature>
<evidence type="ECO:0000313" key="3">
    <source>
        <dbReference type="Proteomes" id="UP000294980"/>
    </source>
</evidence>
<reference evidence="2 3" key="1">
    <citation type="submission" date="2019-03" db="EMBL/GenBank/DDBJ databases">
        <title>Genomic Encyclopedia of Type Strains, Phase IV (KMG-IV): sequencing the most valuable type-strain genomes for metagenomic binning, comparative biology and taxonomic classification.</title>
        <authorList>
            <person name="Goeker M."/>
        </authorList>
    </citation>
    <scope>NUCLEOTIDE SEQUENCE [LARGE SCALE GENOMIC DNA]</scope>
    <source>
        <strain evidence="2 3">DSM 23344</strain>
    </source>
</reference>
<evidence type="ECO:0000256" key="1">
    <source>
        <dbReference type="SAM" id="SignalP"/>
    </source>
</evidence>
<keyword evidence="1" id="KW-0732">Signal</keyword>
<dbReference type="RefSeq" id="WP_117316096.1">
    <property type="nucleotide sequence ID" value="NZ_QQSW01000005.1"/>
</dbReference>
<proteinExistence type="predicted"/>
<gene>
    <name evidence="2" type="ORF">EV688_10613</name>
</gene>
<comment type="caution">
    <text evidence="2">The sequence shown here is derived from an EMBL/GenBank/DDBJ whole genome shotgun (WGS) entry which is preliminary data.</text>
</comment>
<evidence type="ECO:0000313" key="2">
    <source>
        <dbReference type="EMBL" id="TCO75824.1"/>
    </source>
</evidence>
<dbReference type="Proteomes" id="UP000294980">
    <property type="component" value="Unassembled WGS sequence"/>
</dbReference>
<evidence type="ECO:0008006" key="4">
    <source>
        <dbReference type="Google" id="ProtNLM"/>
    </source>
</evidence>
<dbReference type="AlphaFoldDB" id="A0A4R2KQD6"/>
<keyword evidence="3" id="KW-1185">Reference proteome</keyword>
<accession>A0A4R2KQD6</accession>
<sequence>MRFLAKYIFAGIVAILGPQGASMATAQQAVIVGLDISKSNAFITDQAVASRAASYMAGIIESLSRSDVVRVRTLGDYGMRANPLRLDLVVSRKTPARKIAATVQRLVEALPTLVAEGRVQASGTTQISAFLIDEARSLECTGKAGGFYLLSDGIEASQATNPKALTNGKTGLPTPPTGVLSNCQLTMLGIGETVNGANSAHTRNLIAAWQAWAEHAGADFIPKPVF</sequence>
<dbReference type="EMBL" id="SLWX01000006">
    <property type="protein sequence ID" value="TCO75824.1"/>
    <property type="molecule type" value="Genomic_DNA"/>
</dbReference>